<dbReference type="PANTHER" id="PTHR13091:SF0">
    <property type="entry name" value="NONSENSE-MEDIATED MRNA DECAY FACTOR SMG8"/>
    <property type="match status" value="1"/>
</dbReference>
<feature type="compositionally biased region" description="Pro residues" evidence="5">
    <location>
        <begin position="71"/>
        <end position="80"/>
    </location>
</feature>
<keyword evidence="2 4" id="KW-0866">Nonsense-mediated mRNA decay</keyword>
<dbReference type="Proteomes" id="UP001487740">
    <property type="component" value="Unassembled WGS sequence"/>
</dbReference>
<evidence type="ECO:0000256" key="1">
    <source>
        <dbReference type="ARBA" id="ARBA00006443"/>
    </source>
</evidence>
<dbReference type="Pfam" id="PF10220">
    <property type="entry name" value="Smg8_Smg9"/>
    <property type="match status" value="1"/>
</dbReference>
<comment type="similarity">
    <text evidence="1 4">Belongs to the SMG8 family.</text>
</comment>
<feature type="region of interest" description="Disordered" evidence="5">
    <location>
        <begin position="71"/>
        <end position="112"/>
    </location>
</feature>
<dbReference type="AlphaFoldDB" id="A0AAW0SXJ6"/>
<proteinExistence type="inferred from homology"/>
<evidence type="ECO:0000313" key="7">
    <source>
        <dbReference type="Proteomes" id="UP001487740"/>
    </source>
</evidence>
<evidence type="ECO:0000256" key="3">
    <source>
        <dbReference type="ARBA" id="ARBA00029509"/>
    </source>
</evidence>
<comment type="function">
    <text evidence="4">Involved in nonsense-mediated decay (NMD) of mRNAs containing premature stop codons.</text>
</comment>
<organism evidence="6 7">
    <name type="scientific">Scylla paramamosain</name>
    <name type="common">Mud crab</name>
    <dbReference type="NCBI Taxonomy" id="85552"/>
    <lineage>
        <taxon>Eukaryota</taxon>
        <taxon>Metazoa</taxon>
        <taxon>Ecdysozoa</taxon>
        <taxon>Arthropoda</taxon>
        <taxon>Crustacea</taxon>
        <taxon>Multicrustacea</taxon>
        <taxon>Malacostraca</taxon>
        <taxon>Eumalacostraca</taxon>
        <taxon>Eucarida</taxon>
        <taxon>Decapoda</taxon>
        <taxon>Pleocyemata</taxon>
        <taxon>Brachyura</taxon>
        <taxon>Eubrachyura</taxon>
        <taxon>Portunoidea</taxon>
        <taxon>Portunidae</taxon>
        <taxon>Portuninae</taxon>
        <taxon>Scylla</taxon>
    </lineage>
</organism>
<protein>
    <recommendedName>
        <fullName evidence="3 4">Nonsense-mediated mRNA decay factor SMG8</fullName>
    </recommendedName>
</protein>
<evidence type="ECO:0000256" key="5">
    <source>
        <dbReference type="SAM" id="MobiDB-lite"/>
    </source>
</evidence>
<gene>
    <name evidence="6" type="ORF">O3P69_019705</name>
</gene>
<feature type="compositionally biased region" description="Pro residues" evidence="5">
    <location>
        <begin position="100"/>
        <end position="111"/>
    </location>
</feature>
<evidence type="ECO:0000256" key="2">
    <source>
        <dbReference type="ARBA" id="ARBA00023161"/>
    </source>
</evidence>
<sequence>MLASPDRHLKASPSGLVKDNAVKIANADMPLYFPCPCSRSGSGIMNGQLMRLHIVTPKAPVNVTLAPQVQPAPDPCPRCQPQPTGFHGSPYAYVGDQGPHYPPDPRQPTPPSFARLLKGCYGISQEEEEEEEKEEVWFLFVKEEEEEEEEEEEV</sequence>
<dbReference type="GO" id="GO:0000184">
    <property type="term" value="P:nuclear-transcribed mRNA catabolic process, nonsense-mediated decay"/>
    <property type="evidence" value="ECO:0007669"/>
    <property type="project" value="UniProtKB-UniRule"/>
</dbReference>
<reference evidence="6 7" key="1">
    <citation type="submission" date="2023-03" db="EMBL/GenBank/DDBJ databases">
        <title>High-quality genome of Scylla paramamosain provides insights in environmental adaptation.</title>
        <authorList>
            <person name="Zhang L."/>
        </authorList>
    </citation>
    <scope>NUCLEOTIDE SEQUENCE [LARGE SCALE GENOMIC DNA]</scope>
    <source>
        <strain evidence="6">LZ_2023a</strain>
        <tissue evidence="6">Muscle</tissue>
    </source>
</reference>
<name>A0AAW0SXJ6_SCYPA</name>
<evidence type="ECO:0000313" key="6">
    <source>
        <dbReference type="EMBL" id="KAK8379876.1"/>
    </source>
</evidence>
<evidence type="ECO:0000256" key="4">
    <source>
        <dbReference type="RuleBase" id="RU367133"/>
    </source>
</evidence>
<comment type="caution">
    <text evidence="6">The sequence shown here is derived from an EMBL/GenBank/DDBJ whole genome shotgun (WGS) entry which is preliminary data.</text>
</comment>
<accession>A0AAW0SXJ6</accession>
<keyword evidence="7" id="KW-1185">Reference proteome</keyword>
<dbReference type="EMBL" id="JARAKH010000043">
    <property type="protein sequence ID" value="KAK8379876.1"/>
    <property type="molecule type" value="Genomic_DNA"/>
</dbReference>
<dbReference type="InterPro" id="IPR019354">
    <property type="entry name" value="SMG8-like"/>
</dbReference>
<dbReference type="PANTHER" id="PTHR13091">
    <property type="entry name" value="AMPLIFIED IN BREAST CANCER 2-RELATED"/>
    <property type="match status" value="1"/>
</dbReference>